<feature type="compositionally biased region" description="Polar residues" evidence="1">
    <location>
        <begin position="28"/>
        <end position="52"/>
    </location>
</feature>
<feature type="compositionally biased region" description="Basic residues" evidence="1">
    <location>
        <begin position="138"/>
        <end position="154"/>
    </location>
</feature>
<feature type="compositionally biased region" description="Polar residues" evidence="1">
    <location>
        <begin position="1"/>
        <end position="19"/>
    </location>
</feature>
<dbReference type="OrthoDB" id="2556847at2759"/>
<accession>A0A4P9Y4Z9</accession>
<protein>
    <submittedName>
        <fullName evidence="2">Uncharacterized protein</fullName>
    </submittedName>
</protein>
<dbReference type="Proteomes" id="UP000267251">
    <property type="component" value="Unassembled WGS sequence"/>
</dbReference>
<feature type="compositionally biased region" description="Low complexity" evidence="1">
    <location>
        <begin position="94"/>
        <end position="133"/>
    </location>
</feature>
<dbReference type="AlphaFoldDB" id="A0A4P9Y4Z9"/>
<keyword evidence="3" id="KW-1185">Reference proteome</keyword>
<gene>
    <name evidence="2" type="ORF">BJ684DRAFT_16344</name>
</gene>
<reference evidence="3" key="1">
    <citation type="journal article" date="2018" name="Nat. Microbiol.">
        <title>Leveraging single-cell genomics to expand the fungal tree of life.</title>
        <authorList>
            <person name="Ahrendt S.R."/>
            <person name="Quandt C.A."/>
            <person name="Ciobanu D."/>
            <person name="Clum A."/>
            <person name="Salamov A."/>
            <person name="Andreopoulos B."/>
            <person name="Cheng J.F."/>
            <person name="Woyke T."/>
            <person name="Pelin A."/>
            <person name="Henrissat B."/>
            <person name="Reynolds N.K."/>
            <person name="Benny G.L."/>
            <person name="Smith M.E."/>
            <person name="James T.Y."/>
            <person name="Grigoriev I.V."/>
        </authorList>
    </citation>
    <scope>NUCLEOTIDE SEQUENCE [LARGE SCALE GENOMIC DNA]</scope>
</reference>
<feature type="region of interest" description="Disordered" evidence="1">
    <location>
        <begin position="1"/>
        <end position="222"/>
    </location>
</feature>
<name>A0A4P9Y4Z9_9FUNG</name>
<dbReference type="EMBL" id="KZ988073">
    <property type="protein sequence ID" value="RKP13241.1"/>
    <property type="molecule type" value="Genomic_DNA"/>
</dbReference>
<sequence>MGPSDSPSHRPSTPPSVRSDSIPPTRPTEPSTLPLTVEVNQVSRPPTSQPIVDSQPSSTPSTSQPASKTHQEPILLPRIRLLPHPITTQPSLEASAHSSPFSSTQTSPATSPSVSSYSSPVSSAQSTPATSPTIGPAGKRKYIKSGKYSKKRHVPLPPQARIPTPAAPSTIPPTSSVPSAIPSTSSAPSTIPSTPSTQSPVPPTSSAPKVTPPIPWTEEETNRRNCVRENFLRALTMDHLATTTLTPRDLSVRWSHWTDAAQSLLPYHVWQYANEDLERNRMRQRDLQVSSRIQEGARRMSERMSRRFASPGIPLVPSALLEEWEERDGQVERVLIHSLLVQAEREDIRQLRRQPDLFPPFSSTPANPNSNDPSTASSPK</sequence>
<feature type="region of interest" description="Disordered" evidence="1">
    <location>
        <begin position="351"/>
        <end position="380"/>
    </location>
</feature>
<feature type="compositionally biased region" description="Low complexity" evidence="1">
    <location>
        <begin position="162"/>
        <end position="199"/>
    </location>
</feature>
<proteinExistence type="predicted"/>
<feature type="compositionally biased region" description="Pro residues" evidence="1">
    <location>
        <begin position="200"/>
        <end position="215"/>
    </location>
</feature>
<feature type="compositionally biased region" description="Low complexity" evidence="1">
    <location>
        <begin position="54"/>
        <end position="65"/>
    </location>
</feature>
<feature type="compositionally biased region" description="Low complexity" evidence="1">
    <location>
        <begin position="73"/>
        <end position="86"/>
    </location>
</feature>
<feature type="compositionally biased region" description="Polar residues" evidence="1">
    <location>
        <begin position="361"/>
        <end position="380"/>
    </location>
</feature>
<evidence type="ECO:0000313" key="3">
    <source>
        <dbReference type="Proteomes" id="UP000267251"/>
    </source>
</evidence>
<evidence type="ECO:0000313" key="2">
    <source>
        <dbReference type="EMBL" id="RKP13241.1"/>
    </source>
</evidence>
<evidence type="ECO:0000256" key="1">
    <source>
        <dbReference type="SAM" id="MobiDB-lite"/>
    </source>
</evidence>
<organism evidence="2 3">
    <name type="scientific">Piptocephalis cylindrospora</name>
    <dbReference type="NCBI Taxonomy" id="1907219"/>
    <lineage>
        <taxon>Eukaryota</taxon>
        <taxon>Fungi</taxon>
        <taxon>Fungi incertae sedis</taxon>
        <taxon>Zoopagomycota</taxon>
        <taxon>Zoopagomycotina</taxon>
        <taxon>Zoopagomycetes</taxon>
        <taxon>Zoopagales</taxon>
        <taxon>Piptocephalidaceae</taxon>
        <taxon>Piptocephalis</taxon>
    </lineage>
</organism>